<dbReference type="Pfam" id="PF01245">
    <property type="entry name" value="Ribosomal_L19"/>
    <property type="match status" value="1"/>
</dbReference>
<evidence type="ECO:0000256" key="8">
    <source>
        <dbReference type="ARBA" id="ARBA00035359"/>
    </source>
</evidence>
<dbReference type="InterPro" id="IPR001857">
    <property type="entry name" value="Ribosomal_bL19"/>
</dbReference>
<protein>
    <recommendedName>
        <fullName evidence="7">Large ribosomal subunit protein bL19m</fullName>
    </recommendedName>
    <alternativeName>
        <fullName evidence="8">39S ribosomal protein L19, mitochondrial</fullName>
    </alternativeName>
</protein>
<dbReference type="Gene3D" id="2.30.30.790">
    <property type="match status" value="1"/>
</dbReference>
<keyword evidence="6" id="KW-0687">Ribonucleoprotein</keyword>
<dbReference type="PANTHER" id="PTHR15680">
    <property type="entry name" value="RIBOSOMAL PROTEIN L19"/>
    <property type="match status" value="1"/>
</dbReference>
<accession>A0A1I7RKV6</accession>
<dbReference type="Proteomes" id="UP000095284">
    <property type="component" value="Unplaced"/>
</dbReference>
<keyword evidence="3" id="KW-0809">Transit peptide</keyword>
<dbReference type="PANTHER" id="PTHR15680:SF9">
    <property type="entry name" value="LARGE RIBOSOMAL SUBUNIT PROTEIN BL19M"/>
    <property type="match status" value="1"/>
</dbReference>
<comment type="subcellular location">
    <subcellularLocation>
        <location evidence="1">Mitochondrion</location>
    </subcellularLocation>
</comment>
<evidence type="ECO:0000256" key="1">
    <source>
        <dbReference type="ARBA" id="ARBA00004173"/>
    </source>
</evidence>
<evidence type="ECO:0000256" key="2">
    <source>
        <dbReference type="ARBA" id="ARBA00005781"/>
    </source>
</evidence>
<keyword evidence="4" id="KW-0689">Ribosomal protein</keyword>
<organism evidence="9 10">
    <name type="scientific">Bursaphelenchus xylophilus</name>
    <name type="common">Pinewood nematode worm</name>
    <name type="synonym">Aphelenchoides xylophilus</name>
    <dbReference type="NCBI Taxonomy" id="6326"/>
    <lineage>
        <taxon>Eukaryota</taxon>
        <taxon>Metazoa</taxon>
        <taxon>Ecdysozoa</taxon>
        <taxon>Nematoda</taxon>
        <taxon>Chromadorea</taxon>
        <taxon>Rhabditida</taxon>
        <taxon>Tylenchina</taxon>
        <taxon>Tylenchomorpha</taxon>
        <taxon>Aphelenchoidea</taxon>
        <taxon>Aphelenchoididae</taxon>
        <taxon>Bursaphelenchus</taxon>
    </lineage>
</organism>
<dbReference type="InterPro" id="IPR038657">
    <property type="entry name" value="Ribosomal_bL19_sf"/>
</dbReference>
<dbReference type="SUPFAM" id="SSF50104">
    <property type="entry name" value="Translation proteins SH3-like domain"/>
    <property type="match status" value="1"/>
</dbReference>
<dbReference type="eggNOG" id="KOG1698">
    <property type="taxonomic scope" value="Eukaryota"/>
</dbReference>
<evidence type="ECO:0000256" key="3">
    <source>
        <dbReference type="ARBA" id="ARBA00022946"/>
    </source>
</evidence>
<name>A0A1I7RKV6_BURXY</name>
<dbReference type="InterPro" id="IPR008991">
    <property type="entry name" value="Translation_prot_SH3-like_sf"/>
</dbReference>
<evidence type="ECO:0000256" key="4">
    <source>
        <dbReference type="ARBA" id="ARBA00022980"/>
    </source>
</evidence>
<evidence type="ECO:0000256" key="6">
    <source>
        <dbReference type="ARBA" id="ARBA00023274"/>
    </source>
</evidence>
<comment type="similarity">
    <text evidence="2">Belongs to the bacterial ribosomal protein bL19 family.</text>
</comment>
<dbReference type="WBParaSite" id="BXY_0134100.1">
    <property type="protein sequence ID" value="BXY_0134100.1"/>
    <property type="gene ID" value="BXY_0134100"/>
</dbReference>
<evidence type="ECO:0000256" key="5">
    <source>
        <dbReference type="ARBA" id="ARBA00023128"/>
    </source>
</evidence>
<evidence type="ECO:0000313" key="10">
    <source>
        <dbReference type="WBParaSite" id="BXY_0134100.1"/>
    </source>
</evidence>
<keyword evidence="5" id="KW-0496">Mitochondrion</keyword>
<evidence type="ECO:0000256" key="7">
    <source>
        <dbReference type="ARBA" id="ARBA00035288"/>
    </source>
</evidence>
<sequence>MFRRLVPYKSFLISRRSHSFKNNGYVTEFPLSYPEFLHSPVENRRIPLYEKLVRADMLERRLNVDIPEFYVGSILAVTVSDPNMNNRQNRFLGICVRRHKVGLHHTFTLRNVVNGLGVEVMYDLYNPTIRKIETIKLERRLDDDLSYLIDALPEYSTFDFNLEPISHPVGKPVPVNPLKVKLRPPPWSQRWDMLPFEGLENAWEMATPRAKRKVKRTRVNDYFEFDLIWQYRREGQDLANEILIQQEIKDFEQDRQSKGATKRKILRSAELAL</sequence>
<dbReference type="GO" id="GO:0006412">
    <property type="term" value="P:translation"/>
    <property type="evidence" value="ECO:0007669"/>
    <property type="project" value="InterPro"/>
</dbReference>
<dbReference type="GO" id="GO:0005762">
    <property type="term" value="C:mitochondrial large ribosomal subunit"/>
    <property type="evidence" value="ECO:0007669"/>
    <property type="project" value="TreeGrafter"/>
</dbReference>
<reference evidence="10" key="1">
    <citation type="submission" date="2016-11" db="UniProtKB">
        <authorList>
            <consortium name="WormBaseParasite"/>
        </authorList>
    </citation>
    <scope>IDENTIFICATION</scope>
</reference>
<dbReference type="GO" id="GO:0003735">
    <property type="term" value="F:structural constituent of ribosome"/>
    <property type="evidence" value="ECO:0007669"/>
    <property type="project" value="InterPro"/>
</dbReference>
<dbReference type="FunFam" id="2.30.30.790:FF:000002">
    <property type="entry name" value="39S ribosomal protein L19, mitochondrial"/>
    <property type="match status" value="1"/>
</dbReference>
<evidence type="ECO:0000313" key="9">
    <source>
        <dbReference type="Proteomes" id="UP000095284"/>
    </source>
</evidence>
<dbReference type="AlphaFoldDB" id="A0A1I7RKV6"/>
<proteinExistence type="inferred from homology"/>